<protein>
    <submittedName>
        <fullName evidence="3">Primase C-terminal domain-containing protein</fullName>
    </submittedName>
</protein>
<dbReference type="AlphaFoldDB" id="A0A9X2I879"/>
<accession>A0A9X2I879</accession>
<dbReference type="InterPro" id="IPR014907">
    <property type="entry name" value="BT4734-like_N"/>
</dbReference>
<feature type="domain" description="BT4734-like N-terminal" evidence="2">
    <location>
        <begin position="64"/>
        <end position="176"/>
    </location>
</feature>
<evidence type="ECO:0000259" key="2">
    <source>
        <dbReference type="Pfam" id="PF08800"/>
    </source>
</evidence>
<feature type="domain" description="Primase C-terminal 1" evidence="1">
    <location>
        <begin position="222"/>
        <end position="278"/>
    </location>
</feature>
<gene>
    <name evidence="3" type="ORF">MKO06_03770</name>
</gene>
<reference evidence="3" key="1">
    <citation type="submission" date="2022-07" db="EMBL/GenBank/DDBJ databases">
        <title>Gramela sediminis sp. nov., isolated from deep-sea sediment of the Indian Ocean.</title>
        <authorList>
            <person name="Shi H."/>
        </authorList>
    </citation>
    <scope>NUCLEOTIDE SEQUENCE</scope>
    <source>
        <strain evidence="3">GC03-9</strain>
    </source>
</reference>
<organism evidence="3 4">
    <name type="scientific">Christiangramia oceanisediminis</name>
    <dbReference type="NCBI Taxonomy" id="2920386"/>
    <lineage>
        <taxon>Bacteria</taxon>
        <taxon>Pseudomonadati</taxon>
        <taxon>Bacteroidota</taxon>
        <taxon>Flavobacteriia</taxon>
        <taxon>Flavobacteriales</taxon>
        <taxon>Flavobacteriaceae</taxon>
        <taxon>Christiangramia</taxon>
    </lineage>
</organism>
<dbReference type="Pfam" id="PF08800">
    <property type="entry name" value="BT4734-like_N"/>
    <property type="match status" value="1"/>
</dbReference>
<keyword evidence="4" id="KW-1185">Reference proteome</keyword>
<dbReference type="InterPro" id="IPR014820">
    <property type="entry name" value="PriCT_1"/>
</dbReference>
<sequence>MERDRNNPRIDFANLTVTWIANCKSKNSEPIKLMDSLTRIRDGASKKLISKIRLEQSEKSKTALKQKLPAICFSGVLEQRTKLKYCTGFACLDFDKVNDLSETLKILKSSVFIFACWLSPSGNGIKALVRIPVVNSKKTYKEYYKAIIQYFEHLNPDKSTSDINRLCFESYDPNLFMNLNASLFTEKIHIADKKYDQNRNWHQNLPEKVIIERLFKWWEKKYEFTPGNRNRSLFALACVLSKYGVNKTTTEDLFTPFEEVDFDWKEIQNLIDSAYKRTAFNSKNFSI</sequence>
<proteinExistence type="predicted"/>
<dbReference type="EMBL" id="JANCNS010000001">
    <property type="protein sequence ID" value="MCP9199012.1"/>
    <property type="molecule type" value="Genomic_DNA"/>
</dbReference>
<comment type="caution">
    <text evidence="3">The sequence shown here is derived from an EMBL/GenBank/DDBJ whole genome shotgun (WGS) entry which is preliminary data.</text>
</comment>
<evidence type="ECO:0000313" key="3">
    <source>
        <dbReference type="EMBL" id="MCP9199012.1"/>
    </source>
</evidence>
<dbReference type="Pfam" id="PF08708">
    <property type="entry name" value="PriCT_1"/>
    <property type="match status" value="1"/>
</dbReference>
<name>A0A9X2I879_9FLAO</name>
<dbReference type="RefSeq" id="WP_241551005.1">
    <property type="nucleotide sequence ID" value="NZ_JANCNS010000001.1"/>
</dbReference>
<dbReference type="Proteomes" id="UP001155280">
    <property type="component" value="Unassembled WGS sequence"/>
</dbReference>
<evidence type="ECO:0000259" key="1">
    <source>
        <dbReference type="Pfam" id="PF08708"/>
    </source>
</evidence>
<evidence type="ECO:0000313" key="4">
    <source>
        <dbReference type="Proteomes" id="UP001155280"/>
    </source>
</evidence>